<feature type="signal peptide" evidence="6">
    <location>
        <begin position="1"/>
        <end position="17"/>
    </location>
</feature>
<comment type="subcellular location">
    <subcellularLocation>
        <location evidence="1">Membrane</location>
        <topology evidence="1">Multi-pass membrane protein</topology>
    </subcellularLocation>
</comment>
<proteinExistence type="predicted"/>
<dbReference type="OrthoDB" id="448280at2759"/>
<dbReference type="PANTHER" id="PTHR11040">
    <property type="entry name" value="ZINC/IRON TRANSPORTER"/>
    <property type="match status" value="1"/>
</dbReference>
<reference evidence="7 8" key="1">
    <citation type="submission" date="2019-04" db="EMBL/GenBank/DDBJ databases">
        <title>High contiguity whole genome sequence and gene annotation resource for two Venturia nashicola isolates.</title>
        <authorList>
            <person name="Prokchorchik M."/>
            <person name="Won K."/>
            <person name="Lee Y."/>
            <person name="Choi E.D."/>
            <person name="Segonzac C."/>
            <person name="Sohn K.H."/>
        </authorList>
    </citation>
    <scope>NUCLEOTIDE SEQUENCE [LARGE SCALE GENOMIC DNA]</scope>
    <source>
        <strain evidence="7 8">PRI2</strain>
    </source>
</reference>
<feature type="transmembrane region" description="Helical" evidence="5">
    <location>
        <begin position="222"/>
        <end position="241"/>
    </location>
</feature>
<name>A0A4Z1NTY8_9PEZI</name>
<dbReference type="GO" id="GO:0005385">
    <property type="term" value="F:zinc ion transmembrane transporter activity"/>
    <property type="evidence" value="ECO:0007669"/>
    <property type="project" value="TreeGrafter"/>
</dbReference>
<keyword evidence="4 5" id="KW-0472">Membrane</keyword>
<feature type="transmembrane region" description="Helical" evidence="5">
    <location>
        <begin position="181"/>
        <end position="202"/>
    </location>
</feature>
<feature type="transmembrane region" description="Helical" evidence="5">
    <location>
        <begin position="409"/>
        <end position="433"/>
    </location>
</feature>
<dbReference type="STRING" id="86259.A0A4Z1NTY8"/>
<organism evidence="7 8">
    <name type="scientific">Venturia nashicola</name>
    <dbReference type="NCBI Taxonomy" id="86259"/>
    <lineage>
        <taxon>Eukaryota</taxon>
        <taxon>Fungi</taxon>
        <taxon>Dikarya</taxon>
        <taxon>Ascomycota</taxon>
        <taxon>Pezizomycotina</taxon>
        <taxon>Dothideomycetes</taxon>
        <taxon>Pleosporomycetidae</taxon>
        <taxon>Venturiales</taxon>
        <taxon>Venturiaceae</taxon>
        <taxon>Venturia</taxon>
    </lineage>
</organism>
<protein>
    <submittedName>
        <fullName evidence="7">Zip-domain-containing protein</fullName>
    </submittedName>
</protein>
<dbReference type="AlphaFoldDB" id="A0A4Z1NTY8"/>
<dbReference type="InterPro" id="IPR003689">
    <property type="entry name" value="ZIP"/>
</dbReference>
<keyword evidence="8" id="KW-1185">Reference proteome</keyword>
<gene>
    <name evidence="7" type="ORF">E6O75_ATG10636</name>
</gene>
<keyword evidence="3 5" id="KW-1133">Transmembrane helix</keyword>
<evidence type="ECO:0000256" key="6">
    <source>
        <dbReference type="SAM" id="SignalP"/>
    </source>
</evidence>
<feature type="transmembrane region" description="Helical" evidence="5">
    <location>
        <begin position="445"/>
        <end position="466"/>
    </location>
</feature>
<feature type="transmembrane region" description="Helical" evidence="5">
    <location>
        <begin position="377"/>
        <end position="397"/>
    </location>
</feature>
<feature type="transmembrane region" description="Helical" evidence="5">
    <location>
        <begin position="149"/>
        <end position="169"/>
    </location>
</feature>
<dbReference type="EMBL" id="SNSC02000015">
    <property type="protein sequence ID" value="TID17991.1"/>
    <property type="molecule type" value="Genomic_DNA"/>
</dbReference>
<evidence type="ECO:0000256" key="5">
    <source>
        <dbReference type="SAM" id="Phobius"/>
    </source>
</evidence>
<feature type="transmembrane region" description="Helical" evidence="5">
    <location>
        <begin position="310"/>
        <end position="334"/>
    </location>
</feature>
<evidence type="ECO:0000313" key="8">
    <source>
        <dbReference type="Proteomes" id="UP000298493"/>
    </source>
</evidence>
<evidence type="ECO:0000256" key="3">
    <source>
        <dbReference type="ARBA" id="ARBA00022989"/>
    </source>
</evidence>
<accession>A0A4Z1NTY8</accession>
<evidence type="ECO:0000256" key="2">
    <source>
        <dbReference type="ARBA" id="ARBA00022692"/>
    </source>
</evidence>
<dbReference type="GO" id="GO:0005886">
    <property type="term" value="C:plasma membrane"/>
    <property type="evidence" value="ECO:0007669"/>
    <property type="project" value="TreeGrafter"/>
</dbReference>
<evidence type="ECO:0000256" key="1">
    <source>
        <dbReference type="ARBA" id="ARBA00004141"/>
    </source>
</evidence>
<evidence type="ECO:0000313" key="7">
    <source>
        <dbReference type="EMBL" id="TID17991.1"/>
    </source>
</evidence>
<feature type="chain" id="PRO_5021274198" evidence="6">
    <location>
        <begin position="18"/>
        <end position="470"/>
    </location>
</feature>
<keyword evidence="6" id="KW-0732">Signal</keyword>
<sequence>MSLILFPFLLLAATSQATSFSSSITATPTITAVSECHMHETVQYCVAGTAEYQILTTATGTSALPAQYTGCHSHGSELFCISPSGDEVELLLEGAEKSASTTAGDSAAPTGKGKCHYHNGVEHCVGGDESEEKTSCGKIEREYNIPLRVGFLFVVLVTSGLGVFSPILLTSFTKIRAEHTVFVVLKQFGTGVIVSTAFIHLYTHANLMFENKCLGELSYESTTSAILLAGFFISFLIDYLLQRFALSRNAKTLSADPEEERVISSSPDESYETQYQSINKSDGRKERLVTSATALLRQDHSTSNVDRSSALNVFILEAGIVFHSVLIGLTLVLAPDVAGGFLLLSIVITFHQVFEGLALGTQIASLSPWTTSSLKKYLLATIFSLTTPVGMAIGISVLHNFNGNDKNTIIAIGTLDAFSAGILVWVGIVEMWAHDWVFGTLRDAPLLKTSLAMGGLVAGIVGMSVLGKWA</sequence>
<dbReference type="Pfam" id="PF02535">
    <property type="entry name" value="Zip"/>
    <property type="match status" value="1"/>
</dbReference>
<keyword evidence="2 5" id="KW-0812">Transmembrane</keyword>
<dbReference type="PANTHER" id="PTHR11040:SF44">
    <property type="entry name" value="PROTEIN ZNTC-RELATED"/>
    <property type="match status" value="1"/>
</dbReference>
<dbReference type="Proteomes" id="UP000298493">
    <property type="component" value="Unassembled WGS sequence"/>
</dbReference>
<comment type="caution">
    <text evidence="7">The sequence shown here is derived from an EMBL/GenBank/DDBJ whole genome shotgun (WGS) entry which is preliminary data.</text>
</comment>
<evidence type="ECO:0000256" key="4">
    <source>
        <dbReference type="ARBA" id="ARBA00023136"/>
    </source>
</evidence>